<keyword evidence="2" id="KW-1185">Reference proteome</keyword>
<organism evidence="1 2">
    <name type="scientific">Hypoxylon rubiginosum</name>
    <dbReference type="NCBI Taxonomy" id="110542"/>
    <lineage>
        <taxon>Eukaryota</taxon>
        <taxon>Fungi</taxon>
        <taxon>Dikarya</taxon>
        <taxon>Ascomycota</taxon>
        <taxon>Pezizomycotina</taxon>
        <taxon>Sordariomycetes</taxon>
        <taxon>Xylariomycetidae</taxon>
        <taxon>Xylariales</taxon>
        <taxon>Hypoxylaceae</taxon>
        <taxon>Hypoxylon</taxon>
    </lineage>
</organism>
<dbReference type="EMBL" id="MU393480">
    <property type="protein sequence ID" value="KAI4864832.1"/>
    <property type="molecule type" value="Genomic_DNA"/>
</dbReference>
<comment type="caution">
    <text evidence="1">The sequence shown here is derived from an EMBL/GenBank/DDBJ whole genome shotgun (WGS) entry which is preliminary data.</text>
</comment>
<accession>A0ACB9YZJ6</accession>
<sequence length="429" mass="47943">MPVIESTRAATRWITRIVPVILVGAVSYATFVVVGRVCSTFLINKRREVGAAIVILVLYFILLLLMIATYLRTVTTVLFDTGVVPLGPQVEERKKTESEARRQGRRGTDFESRLYYDGPDLDPDSPGLEQFYTKDVFICENDGRPKWCSECLNWKADRVHHSSEISRCVFRMDHYCPWVGGMIGENSFKYFVQFTTYTACYCGLVLGATASSLHKQVSEGSPLDAHFIAAIALAAFFGLFTFLMTVTSMRYIFLNMTNVDALSSRSKVYQMAVRAPRGTVSTDKFSVVTYPLPKEDEEEEQRNGRFNGDMGAGNRSGAGPARRDDLATRTFAVLKTEPGENPWDIGIWRNWQTVMGTNIFDWFLPIRKSPCANHDSHESFYPMGHVMADVLARYSLSGVAGKDSDSAGLEMKELGRRGSGNLEGVRIGN</sequence>
<proteinExistence type="predicted"/>
<dbReference type="Proteomes" id="UP001497700">
    <property type="component" value="Unassembled WGS sequence"/>
</dbReference>
<evidence type="ECO:0000313" key="1">
    <source>
        <dbReference type="EMBL" id="KAI4864832.1"/>
    </source>
</evidence>
<gene>
    <name evidence="1" type="ORF">F4820DRAFT_322416</name>
</gene>
<reference evidence="1 2" key="1">
    <citation type="journal article" date="2022" name="New Phytol.">
        <title>Ecological generalism drives hyperdiversity of secondary metabolite gene clusters in xylarialean endophytes.</title>
        <authorList>
            <person name="Franco M.E.E."/>
            <person name="Wisecaver J.H."/>
            <person name="Arnold A.E."/>
            <person name="Ju Y.M."/>
            <person name="Slot J.C."/>
            <person name="Ahrendt S."/>
            <person name="Moore L.P."/>
            <person name="Eastman K.E."/>
            <person name="Scott K."/>
            <person name="Konkel Z."/>
            <person name="Mondo S.J."/>
            <person name="Kuo A."/>
            <person name="Hayes R.D."/>
            <person name="Haridas S."/>
            <person name="Andreopoulos B."/>
            <person name="Riley R."/>
            <person name="LaButti K."/>
            <person name="Pangilinan J."/>
            <person name="Lipzen A."/>
            <person name="Amirebrahimi M."/>
            <person name="Yan J."/>
            <person name="Adam C."/>
            <person name="Keymanesh K."/>
            <person name="Ng V."/>
            <person name="Louie K."/>
            <person name="Northen T."/>
            <person name="Drula E."/>
            <person name="Henrissat B."/>
            <person name="Hsieh H.M."/>
            <person name="Youens-Clark K."/>
            <person name="Lutzoni F."/>
            <person name="Miadlikowska J."/>
            <person name="Eastwood D.C."/>
            <person name="Hamelin R.C."/>
            <person name="Grigoriev I.V."/>
            <person name="U'Ren J.M."/>
        </authorList>
    </citation>
    <scope>NUCLEOTIDE SEQUENCE [LARGE SCALE GENOMIC DNA]</scope>
    <source>
        <strain evidence="1 2">CBS 119005</strain>
    </source>
</reference>
<protein>
    <submittedName>
        <fullName evidence="1">Zf-DHHC-domain-containing protein</fullName>
    </submittedName>
</protein>
<name>A0ACB9YZJ6_9PEZI</name>
<evidence type="ECO:0000313" key="2">
    <source>
        <dbReference type="Proteomes" id="UP001497700"/>
    </source>
</evidence>